<accession>A0A9N8RX36</accession>
<dbReference type="RefSeq" id="WP_228877708.1">
    <property type="nucleotide sequence ID" value="NZ_CAJQZC010000005.1"/>
</dbReference>
<dbReference type="Proteomes" id="UP000789704">
    <property type="component" value="Unassembled WGS sequence"/>
</dbReference>
<organism evidence="1 2">
    <name type="scientific">Paraburkholderia saeva</name>
    <dbReference type="NCBI Taxonomy" id="2777537"/>
    <lineage>
        <taxon>Bacteria</taxon>
        <taxon>Pseudomonadati</taxon>
        <taxon>Pseudomonadota</taxon>
        <taxon>Betaproteobacteria</taxon>
        <taxon>Burkholderiales</taxon>
        <taxon>Burkholderiaceae</taxon>
        <taxon>Paraburkholderia</taxon>
    </lineage>
</organism>
<keyword evidence="2" id="KW-1185">Reference proteome</keyword>
<evidence type="ECO:0000313" key="1">
    <source>
        <dbReference type="EMBL" id="CAG4900818.1"/>
    </source>
</evidence>
<dbReference type="EMBL" id="CAJQZC010000005">
    <property type="protein sequence ID" value="CAG4900818.1"/>
    <property type="molecule type" value="Genomic_DNA"/>
</dbReference>
<name>A0A9N8RX36_9BURK</name>
<reference evidence="1" key="1">
    <citation type="submission" date="2021-04" db="EMBL/GenBank/DDBJ databases">
        <authorList>
            <person name="Vanwijnsberghe S."/>
        </authorList>
    </citation>
    <scope>NUCLEOTIDE SEQUENCE</scope>
    <source>
        <strain evidence="1">LMG 31841</strain>
    </source>
</reference>
<proteinExistence type="predicted"/>
<evidence type="ECO:0000313" key="2">
    <source>
        <dbReference type="Proteomes" id="UP000789704"/>
    </source>
</evidence>
<dbReference type="AlphaFoldDB" id="A0A9N8RX36"/>
<comment type="caution">
    <text evidence="1">The sequence shown here is derived from an EMBL/GenBank/DDBJ whole genome shotgun (WGS) entry which is preliminary data.</text>
</comment>
<gene>
    <name evidence="1" type="ORF">LMG31841_02921</name>
</gene>
<sequence length="113" mass="11480">MTAYLGVATDEPIVQSISFKAAPADKITSIYHLALTISPVSVAANTTAEQTFALAGLAVGDVVYVSKPTSQAGLGIVNARVSAANTLAITFSNNTASPIVPTAAEVYQVGGLR</sequence>
<protein>
    <submittedName>
        <fullName evidence="1">Uncharacterized protein</fullName>
    </submittedName>
</protein>